<dbReference type="EnsemblMetazoa" id="BGLB030276-RA">
    <property type="protein sequence ID" value="BGLB030276-PA"/>
    <property type="gene ID" value="BGLB030276"/>
</dbReference>
<dbReference type="VEuPathDB" id="VectorBase:BGLB030276"/>
<evidence type="ECO:0000256" key="8">
    <source>
        <dbReference type="ARBA" id="ARBA00023180"/>
    </source>
</evidence>
<dbReference type="VEuPathDB" id="VectorBase:BGLAX_051587"/>
<dbReference type="KEGG" id="bgt:106056412"/>
<dbReference type="GO" id="GO:0008146">
    <property type="term" value="F:sulfotransferase activity"/>
    <property type="evidence" value="ECO:0007669"/>
    <property type="project" value="InterPro"/>
</dbReference>
<proteinExistence type="inferred from homology"/>
<protein>
    <recommendedName>
        <fullName evidence="9">Carbohydrate sulfotransferase</fullName>
        <ecNumber evidence="9">2.8.2.-</ecNumber>
    </recommendedName>
</protein>
<evidence type="ECO:0000256" key="1">
    <source>
        <dbReference type="ARBA" id="ARBA00004323"/>
    </source>
</evidence>
<comment type="subcellular location">
    <subcellularLocation>
        <location evidence="1 9">Golgi apparatus membrane</location>
        <topology evidence="1 9">Single-pass type II membrane protein</topology>
    </subcellularLocation>
</comment>
<dbReference type="AlphaFoldDB" id="A0A2C9LEG5"/>
<reference evidence="10" key="1">
    <citation type="submission" date="2020-05" db="UniProtKB">
        <authorList>
            <consortium name="EnsemblMetazoa"/>
        </authorList>
    </citation>
    <scope>IDENTIFICATION</scope>
    <source>
        <strain evidence="10">BB02</strain>
    </source>
</reference>
<dbReference type="InterPro" id="IPR018011">
    <property type="entry name" value="Carb_sulfotrans_8-10"/>
</dbReference>
<dbReference type="PANTHER" id="PTHR12137">
    <property type="entry name" value="CARBOHYDRATE SULFOTRANSFERASE"/>
    <property type="match status" value="1"/>
</dbReference>
<keyword evidence="4" id="KW-0812">Transmembrane</keyword>
<evidence type="ECO:0000256" key="5">
    <source>
        <dbReference type="ARBA" id="ARBA00022989"/>
    </source>
</evidence>
<dbReference type="Pfam" id="PF03567">
    <property type="entry name" value="Sulfotransfer_2"/>
    <property type="match status" value="1"/>
</dbReference>
<accession>A0A2C9LEG5</accession>
<keyword evidence="5" id="KW-1133">Transmembrane helix</keyword>
<keyword evidence="6 9" id="KW-0333">Golgi apparatus</keyword>
<name>A0A2C9LEG5_BIOGL</name>
<evidence type="ECO:0000313" key="11">
    <source>
        <dbReference type="Proteomes" id="UP000076420"/>
    </source>
</evidence>
<sequence>MMVMESNGTLTSPYDIPIAEAGRERVSSLKSLNKSGNMLSFLQSSTKVVFGRDPYSRILSAYIDKMFSPNPFYWKHWGERTLKILRIDKTKGRCASNVTFAQFLVYALNDLRKTDVHLMPVSTLCNICGIVYDVVGKLETVREDLDYLSRKHNISSAFQYAKDYKLSASNDVLYDSVTSAFAWKSDIKRCIGLDEMGLRIWRKLQLRGIIDSRISYPFKSGELENMTAETFISFCQEAIKASTDSAQLKKQKVRVFMEAYGSVRNVLLQKISANYGDDFDMFGYDPTPDMFENLNQFKEPRFLQWDKHWLV</sequence>
<keyword evidence="9" id="KW-0735">Signal-anchor</keyword>
<keyword evidence="3 9" id="KW-0808">Transferase</keyword>
<evidence type="ECO:0000256" key="6">
    <source>
        <dbReference type="ARBA" id="ARBA00023034"/>
    </source>
</evidence>
<evidence type="ECO:0000256" key="2">
    <source>
        <dbReference type="ARBA" id="ARBA00006339"/>
    </source>
</evidence>
<evidence type="ECO:0000313" key="10">
    <source>
        <dbReference type="EnsemblMetazoa" id="BGLB030276-PA"/>
    </source>
</evidence>
<comment type="similarity">
    <text evidence="2 9">Belongs to the sulfotransferase 2 family.</text>
</comment>
<dbReference type="GO" id="GO:0016051">
    <property type="term" value="P:carbohydrate biosynthetic process"/>
    <property type="evidence" value="ECO:0007669"/>
    <property type="project" value="InterPro"/>
</dbReference>
<dbReference type="PANTHER" id="PTHR12137:SF54">
    <property type="entry name" value="CARBOHYDRATE SULFOTRANSFERASE"/>
    <property type="match status" value="1"/>
</dbReference>
<dbReference type="EC" id="2.8.2.-" evidence="9"/>
<keyword evidence="9" id="KW-0119">Carbohydrate metabolism</keyword>
<organism evidence="10 11">
    <name type="scientific">Biomphalaria glabrata</name>
    <name type="common">Bloodfluke planorb</name>
    <name type="synonym">Freshwater snail</name>
    <dbReference type="NCBI Taxonomy" id="6526"/>
    <lineage>
        <taxon>Eukaryota</taxon>
        <taxon>Metazoa</taxon>
        <taxon>Spiralia</taxon>
        <taxon>Lophotrochozoa</taxon>
        <taxon>Mollusca</taxon>
        <taxon>Gastropoda</taxon>
        <taxon>Heterobranchia</taxon>
        <taxon>Euthyneura</taxon>
        <taxon>Panpulmonata</taxon>
        <taxon>Hygrophila</taxon>
        <taxon>Lymnaeoidea</taxon>
        <taxon>Planorbidae</taxon>
        <taxon>Biomphalaria</taxon>
    </lineage>
</organism>
<evidence type="ECO:0000256" key="3">
    <source>
        <dbReference type="ARBA" id="ARBA00022679"/>
    </source>
</evidence>
<evidence type="ECO:0000256" key="4">
    <source>
        <dbReference type="ARBA" id="ARBA00022692"/>
    </source>
</evidence>
<dbReference type="Proteomes" id="UP000076420">
    <property type="component" value="Unassembled WGS sequence"/>
</dbReference>
<evidence type="ECO:0000256" key="7">
    <source>
        <dbReference type="ARBA" id="ARBA00023136"/>
    </source>
</evidence>
<gene>
    <name evidence="10" type="primary">106056412</name>
</gene>
<dbReference type="InterPro" id="IPR005331">
    <property type="entry name" value="Sulfotransferase"/>
</dbReference>
<keyword evidence="7" id="KW-0472">Membrane</keyword>
<keyword evidence="8 9" id="KW-0325">Glycoprotein</keyword>
<dbReference type="OrthoDB" id="6117100at2759"/>
<evidence type="ECO:0000256" key="9">
    <source>
        <dbReference type="RuleBase" id="RU364020"/>
    </source>
</evidence>
<dbReference type="GO" id="GO:0000139">
    <property type="term" value="C:Golgi membrane"/>
    <property type="evidence" value="ECO:0007669"/>
    <property type="project" value="UniProtKB-SubCell"/>
</dbReference>